<organism evidence="5 6">
    <name type="scientific">Chryseobacterium indicum</name>
    <dbReference type="NCBI Taxonomy" id="2766954"/>
    <lineage>
        <taxon>Bacteria</taxon>
        <taxon>Pseudomonadati</taxon>
        <taxon>Bacteroidota</taxon>
        <taxon>Flavobacteriia</taxon>
        <taxon>Flavobacteriales</taxon>
        <taxon>Weeksellaceae</taxon>
        <taxon>Chryseobacterium group</taxon>
        <taxon>Chryseobacterium</taxon>
    </lineage>
</organism>
<feature type="domain" description="Ig-like" evidence="4">
    <location>
        <begin position="374"/>
        <end position="450"/>
    </location>
</feature>
<evidence type="ECO:0000259" key="3">
    <source>
        <dbReference type="Pfam" id="PF18962"/>
    </source>
</evidence>
<dbReference type="Proteomes" id="UP001430374">
    <property type="component" value="Unassembled WGS sequence"/>
</dbReference>
<dbReference type="RefSeq" id="WP_235132253.1">
    <property type="nucleotide sequence ID" value="NZ_JACSGT010000002.1"/>
</dbReference>
<feature type="domain" description="Ig-like" evidence="4">
    <location>
        <begin position="295"/>
        <end position="371"/>
    </location>
</feature>
<feature type="chain" id="PRO_5046466413" evidence="2">
    <location>
        <begin position="20"/>
        <end position="1639"/>
    </location>
</feature>
<dbReference type="InterPro" id="IPR026444">
    <property type="entry name" value="Secre_tail"/>
</dbReference>
<accession>A0ABS9C9L7</accession>
<name>A0ABS9C9L7_9FLAO</name>
<sequence>MKIKLFLLSLLLWQGFLLSQTVTIDLSTGKNDDGTLMNAPPPDVTDGVSVTDPDWSVVRPGETSAVNTKTRHTYTGWSFAALTVTNGTLQSRWITDKDGWAAVGDGYYYYYSKSFTIPDGAVNATLNFRSLSFVRNWTYLVRTDVSPHTEELITQTTWMSDGAKGWLNSRSPEVLNKPLSAGTYVIKVKIYTNNGNVTNALNAQGLVSYTPQSCTNPSPQVNSPVSYCQNAAASPLTATGTGLLWYTTATGGTASATAPTPSTANSGTVSYYVSQTVNGCESGRAKIDVIVNAAPDSPIVNSPVSYCQNAVASPLSATGTGLLWYTASTGGTASATAPTPSTANSGTVSYYVSQTVNGCESGRAKIDVIVNAAPDSPIVNSPVSYCQNALASPLSATGTGLLWYTASTGGTASATAPTPSTANSGTVPYYVSQTANGCESARAKIDVVVNSPVALILSSGSNTQTVDVNTQILPIIYTFSNAANVVVSGLPSGVTGVINNNTLTISGTPTAVGTFNYSVATNGGCGQITLNGKIDVTAVRDWRLAPNSYIFDPNLNNDGFYIPVKKAYAMWKDQNGLLNDATILNGTPTAEVYWEDVAGLIRSSNYSLSMEGSGEDAKIKIEINKAKGEGNALVAFKINNKIVWSWHVWVTDDPSNGVTYGNVRAGVETASYLENGVVKKFTPKWMDRNLGATNKDFTGYNWDKSGGLMYQWGRKDPFPAFEYKDNSKYEVSGTIGTKKHLYDYTGNGTTDKITSMQRPYSDINSNIKYSVNNPLDLIFTNVVAGHAWFVQNIGADNATRKKSDLWGDNSQLATNTAGSTVNTYKPKTSYDPCPNNWRVPSYINNTFATTVSNTFSPWGRDSGSPANDLASFVNTKPTTINQALNGVKIYPNLGIDFTNTYSGSFPRNMGIYPGNGKYVVGSTGDFYHQDPHEIIVQSATVAASSTPYSYFFYAYGDAGQFTSKPDATLYPNMIGKYYTHAYESMGLSGAMACRCVEDKYAKGYDFPTSFFTNVANVNYTEGLKDPNTYLVTRAATEREIKIPISKAFSVYNQYLSDHGIRDFSSLKVNIYWADNRSLISNIKVINAPTSKENIKDAYISVKVAPDQSGNAVVSLHNGSVSAPAYWSWHIWVTNTNVDEVAYQTEDVLLPSNANYANFTNSGAQPMKNIFMDRNLGAADAFPNVANPESVTPAELTMINNSAGMQYQWGRKDPIPSFITPGVIVSNGMAATGNYSIWTSSGPDANGNLYPSSFSELTGNAYENTYIRRRDTDYGNVGITKAEKIMNNLKYASENPLAFMVPGTKYTNRSSLNSFYGQDWLYSTPNQMMDRWGHATSKSVFDPCPAGWRVPDTSNGVVDNDPNDPNHLDDNKGSSPWYNGFYKKNASIDPFRIHSMGIVQEMDFEIKNPTDIYNGGVPYYLGNTVKNTSTVYGYQFGISDNTGNPNLKYKIGNYPVTGLRGFSNNDAISAAMKLGISGVWTATLRSANSYGTAYNMAFLTNSLTSSKLVSMNDSFINHPMNAMNVRCVKEESKFGQLLGVASNTGIAATTNRTAKNTSGKNPDIKADITIDVYPNPFNSFITVKGEDLKSYELYDISGKLLKQGNLLQKTINTNDLIKGEYLLKIITNRNIIKVKKIMKN</sequence>
<feature type="domain" description="Secretion system C-terminal sorting" evidence="3">
    <location>
        <begin position="1571"/>
        <end position="1636"/>
    </location>
</feature>
<dbReference type="EMBL" id="JACSGT010000002">
    <property type="protein sequence ID" value="MCF2220867.1"/>
    <property type="molecule type" value="Genomic_DNA"/>
</dbReference>
<reference evidence="5" key="1">
    <citation type="submission" date="2021-08" db="EMBL/GenBank/DDBJ databases">
        <title>Complete genome sequence of Chryseobacterium sp strain PS-8.</title>
        <authorList>
            <person name="Das S.K."/>
        </authorList>
    </citation>
    <scope>NUCLEOTIDE SEQUENCE</scope>
    <source>
        <strain evidence="5">PS-8</strain>
    </source>
</reference>
<feature type="signal peptide" evidence="2">
    <location>
        <begin position="1"/>
        <end position="19"/>
    </location>
</feature>
<dbReference type="InterPro" id="IPR044023">
    <property type="entry name" value="Ig_7"/>
</dbReference>
<comment type="caution">
    <text evidence="5">The sequence shown here is derived from an EMBL/GenBank/DDBJ whole genome shotgun (WGS) entry which is preliminary data.</text>
</comment>
<dbReference type="Pfam" id="PF18962">
    <property type="entry name" value="Por_Secre_tail"/>
    <property type="match status" value="1"/>
</dbReference>
<evidence type="ECO:0000256" key="2">
    <source>
        <dbReference type="SAM" id="SignalP"/>
    </source>
</evidence>
<evidence type="ECO:0000313" key="6">
    <source>
        <dbReference type="Proteomes" id="UP001430374"/>
    </source>
</evidence>
<dbReference type="Gene3D" id="2.60.40.10">
    <property type="entry name" value="Immunoglobulins"/>
    <property type="match status" value="1"/>
</dbReference>
<keyword evidence="1 2" id="KW-0732">Signal</keyword>
<gene>
    <name evidence="5" type="ORF">H9Q08_16410</name>
</gene>
<keyword evidence="6" id="KW-1185">Reference proteome</keyword>
<protein>
    <submittedName>
        <fullName evidence="5">T9SS type A sorting domain-containing protein</fullName>
    </submittedName>
</protein>
<dbReference type="Pfam" id="PF19081">
    <property type="entry name" value="Ig_7"/>
    <property type="match status" value="3"/>
</dbReference>
<dbReference type="InterPro" id="IPR013783">
    <property type="entry name" value="Ig-like_fold"/>
</dbReference>
<proteinExistence type="predicted"/>
<feature type="domain" description="Ig-like" evidence="4">
    <location>
        <begin position="218"/>
        <end position="292"/>
    </location>
</feature>
<evidence type="ECO:0000259" key="4">
    <source>
        <dbReference type="Pfam" id="PF19081"/>
    </source>
</evidence>
<evidence type="ECO:0000256" key="1">
    <source>
        <dbReference type="ARBA" id="ARBA00022729"/>
    </source>
</evidence>
<dbReference type="NCBIfam" id="TIGR04183">
    <property type="entry name" value="Por_Secre_tail"/>
    <property type="match status" value="1"/>
</dbReference>
<evidence type="ECO:0000313" key="5">
    <source>
        <dbReference type="EMBL" id="MCF2220867.1"/>
    </source>
</evidence>